<protein>
    <submittedName>
        <fullName evidence="2">Tetratricopeptide repeat protein</fullName>
    </submittedName>
</protein>
<dbReference type="SMART" id="SM00028">
    <property type="entry name" value="TPR"/>
    <property type="match status" value="6"/>
</dbReference>
<keyword evidence="3" id="KW-1185">Reference proteome</keyword>
<reference evidence="2 3" key="1">
    <citation type="submission" date="2019-06" db="EMBL/GenBank/DDBJ databases">
        <title>Sequencing the genomes of 1000 actinobacteria strains.</title>
        <authorList>
            <person name="Klenk H.-P."/>
        </authorList>
    </citation>
    <scope>NUCLEOTIDE SEQUENCE [LARGE SCALE GENOMIC DNA]</scope>
    <source>
        <strain evidence="2 3">DSM 45679</strain>
    </source>
</reference>
<proteinExistence type="predicted"/>
<dbReference type="Gene3D" id="1.25.40.10">
    <property type="entry name" value="Tetratricopeptide repeat domain"/>
    <property type="match status" value="2"/>
</dbReference>
<dbReference type="InterPro" id="IPR027417">
    <property type="entry name" value="P-loop_NTPase"/>
</dbReference>
<dbReference type="PANTHER" id="PTHR47691:SF3">
    <property type="entry name" value="HTH-TYPE TRANSCRIPTIONAL REGULATOR RV0890C-RELATED"/>
    <property type="match status" value="1"/>
</dbReference>
<name>A0A542DRW4_AMYCI</name>
<accession>A0A542DRW4</accession>
<evidence type="ECO:0000256" key="1">
    <source>
        <dbReference type="SAM" id="MobiDB-lite"/>
    </source>
</evidence>
<dbReference type="Pfam" id="PF13424">
    <property type="entry name" value="TPR_12"/>
    <property type="match status" value="2"/>
</dbReference>
<dbReference type="EMBL" id="VFML01000001">
    <property type="protein sequence ID" value="TQJ05863.1"/>
    <property type="molecule type" value="Genomic_DNA"/>
</dbReference>
<dbReference type="OrthoDB" id="581105at2"/>
<organism evidence="2 3">
    <name type="scientific">Amycolatopsis cihanbeyliensis</name>
    <dbReference type="NCBI Taxonomy" id="1128664"/>
    <lineage>
        <taxon>Bacteria</taxon>
        <taxon>Bacillati</taxon>
        <taxon>Actinomycetota</taxon>
        <taxon>Actinomycetes</taxon>
        <taxon>Pseudonocardiales</taxon>
        <taxon>Pseudonocardiaceae</taxon>
        <taxon>Amycolatopsis</taxon>
    </lineage>
</organism>
<dbReference type="PANTHER" id="PTHR47691">
    <property type="entry name" value="REGULATOR-RELATED"/>
    <property type="match status" value="1"/>
</dbReference>
<sequence length="802" mass="87622">MRSAGEHEEPEPEGGTRSHLSGSASDVVQARDVHGGVHFHGPEHSATPVPRQLPALVRAFVNRAAELDRLDQVLAGDPEEPLTVGMSLVTGTAGVGKTSLALHWAHRIRGHFPDGQLYLNLRGYDPGTPVGPAQALDYFLRALGVAPGAIPADLDARAALYRSLLAERRVLVLLDNAATAGQVRPLLPGTAGCLVLVTSRSRLAGLVFRDGAHRLSLDVLTESEAVGLLRAVTLGYRSGGDADQLLALARLCARLPLALRIAAERAARRPEMPLSELIDDLRDESGLWDALSADDDEEADAVRTVFAWSYRALSVESARMFRLLGLHPGAEFGAPAAAALAGTSAGQVRRLLDTLVGAHLLEHTAPDRYQFHDLLRVYATEQANREEAEPGRRQALRRLLTWYLHTVSAAQALISPLERAISLEPTEPEVTPLDFAGVDEATGWYEAERANLVAATRAAADAGLDRIAWQLPVLLRGIFMRHNPFDDWLDTARVGLAAARGLHDQAAEAELLESLAMACSQSQRLEQGLEYYRSALTARRALDDRFGEAMALNGIGLLHLRRRALAEAVTNFERSRGILTGLDLPYWDAVVLGNLAQADLELENLAEAAACLDRALPVLSDQDDRGIEGNALHLLSMVQRGLGKPESALQHIQRALGIAREHNNRLWEGYWLLELGRVQRELGQPAEALVSYQRAAMLQRRLGDRGREAQALDGTGETYQELGRPDEAMGFHRLARTTHGELGDRWQLVISLGNLANAARRAGEGETESTRLWREAVENLAGFDDPKATRLRRHLRERLEAR</sequence>
<evidence type="ECO:0000313" key="2">
    <source>
        <dbReference type="EMBL" id="TQJ05863.1"/>
    </source>
</evidence>
<dbReference type="AlphaFoldDB" id="A0A542DRW4"/>
<evidence type="ECO:0000313" key="3">
    <source>
        <dbReference type="Proteomes" id="UP000320876"/>
    </source>
</evidence>
<comment type="caution">
    <text evidence="2">The sequence shown here is derived from an EMBL/GenBank/DDBJ whole genome shotgun (WGS) entry which is preliminary data.</text>
</comment>
<dbReference type="SUPFAM" id="SSF52540">
    <property type="entry name" value="P-loop containing nucleoside triphosphate hydrolases"/>
    <property type="match status" value="1"/>
</dbReference>
<dbReference type="PRINTS" id="PR00364">
    <property type="entry name" value="DISEASERSIST"/>
</dbReference>
<dbReference type="SUPFAM" id="SSF48452">
    <property type="entry name" value="TPR-like"/>
    <property type="match status" value="2"/>
</dbReference>
<gene>
    <name evidence="2" type="ORF">FB471_5707</name>
</gene>
<dbReference type="Gene3D" id="3.40.50.300">
    <property type="entry name" value="P-loop containing nucleotide triphosphate hydrolases"/>
    <property type="match status" value="1"/>
</dbReference>
<feature type="region of interest" description="Disordered" evidence="1">
    <location>
        <begin position="1"/>
        <end position="27"/>
    </location>
</feature>
<dbReference type="Proteomes" id="UP000320876">
    <property type="component" value="Unassembled WGS sequence"/>
</dbReference>
<dbReference type="InterPro" id="IPR011990">
    <property type="entry name" value="TPR-like_helical_dom_sf"/>
</dbReference>
<dbReference type="RefSeq" id="WP_142002607.1">
    <property type="nucleotide sequence ID" value="NZ_VFML01000001.1"/>
</dbReference>
<dbReference type="InterPro" id="IPR019734">
    <property type="entry name" value="TPR_rpt"/>
</dbReference>
<dbReference type="GO" id="GO:0043531">
    <property type="term" value="F:ADP binding"/>
    <property type="evidence" value="ECO:0007669"/>
    <property type="project" value="InterPro"/>
</dbReference>